<dbReference type="OrthoDB" id="1867259at2759"/>
<dbReference type="PANTHER" id="PTHR23418">
    <property type="entry name" value="ACIREDUCTONE DIOXYGENASE"/>
    <property type="match status" value="1"/>
</dbReference>
<comment type="subcellular location">
    <subcellularLocation>
        <location evidence="11">Cytoplasm</location>
    </subcellularLocation>
    <subcellularLocation>
        <location evidence="11">Nucleus</location>
    </subcellularLocation>
</comment>
<evidence type="ECO:0000256" key="9">
    <source>
        <dbReference type="ARBA" id="ARBA00023167"/>
    </source>
</evidence>
<dbReference type="InterPro" id="IPR014710">
    <property type="entry name" value="RmlC-like_jellyroll"/>
</dbReference>
<dbReference type="EC" id="1.13.11.53" evidence="11"/>
<evidence type="ECO:0000256" key="3">
    <source>
        <dbReference type="ARBA" id="ARBA00022596"/>
    </source>
</evidence>
<protein>
    <recommendedName>
        <fullName evidence="11">Acireductone dioxygenase</fullName>
    </recommendedName>
    <alternativeName>
        <fullName evidence="11">Acireductone dioxygenase (Fe(2+)-requiring)</fullName>
        <shortName evidence="11">ARD'</shortName>
        <shortName evidence="11">Fe-ARD</shortName>
        <ecNumber evidence="11">1.13.11.54</ecNumber>
    </alternativeName>
    <alternativeName>
        <fullName evidence="11">Acireductone dioxygenase (Ni(2+)-requiring)</fullName>
        <shortName evidence="11">ARD</shortName>
        <shortName evidence="11">Ni-ARD</shortName>
        <ecNumber evidence="11">1.13.11.53</ecNumber>
    </alternativeName>
</protein>
<dbReference type="Proteomes" id="UP000018144">
    <property type="component" value="Unassembled WGS sequence"/>
</dbReference>
<comment type="catalytic activity">
    <reaction evidence="11">
        <text>1,2-dihydroxy-5-(methylsulfanyl)pent-1-en-3-one + O2 = 3-(methylsulfanyl)propanoate + CO + formate + 2 H(+)</text>
        <dbReference type="Rhea" id="RHEA:14161"/>
        <dbReference type="ChEBI" id="CHEBI:15378"/>
        <dbReference type="ChEBI" id="CHEBI:15379"/>
        <dbReference type="ChEBI" id="CHEBI:15740"/>
        <dbReference type="ChEBI" id="CHEBI:17245"/>
        <dbReference type="ChEBI" id="CHEBI:49016"/>
        <dbReference type="ChEBI" id="CHEBI:49252"/>
        <dbReference type="EC" id="1.13.11.53"/>
    </reaction>
</comment>
<keyword evidence="3 11" id="KW-0533">Nickel</keyword>
<keyword evidence="6 11" id="KW-0223">Dioxygenase</keyword>
<dbReference type="EMBL" id="HF935907">
    <property type="protein sequence ID" value="CCX32742.1"/>
    <property type="molecule type" value="Genomic_DNA"/>
</dbReference>
<keyword evidence="2 11" id="KW-0963">Cytoplasm</keyword>
<feature type="binding site" evidence="11">
    <location>
        <position position="82"/>
    </location>
    <ligand>
        <name>Fe(2+)</name>
        <dbReference type="ChEBI" id="CHEBI:29033"/>
        <note>for iron-dependent acireductone dioxygenase activity</note>
    </ligand>
</feature>
<evidence type="ECO:0000256" key="11">
    <source>
        <dbReference type="HAMAP-Rule" id="MF_03154"/>
    </source>
</evidence>
<keyword evidence="7 11" id="KW-0560">Oxidoreductase</keyword>
<evidence type="ECO:0000313" key="13">
    <source>
        <dbReference type="Proteomes" id="UP000018144"/>
    </source>
</evidence>
<organism evidence="12 13">
    <name type="scientific">Pyronema omphalodes (strain CBS 100304)</name>
    <name type="common">Pyronema confluens</name>
    <dbReference type="NCBI Taxonomy" id="1076935"/>
    <lineage>
        <taxon>Eukaryota</taxon>
        <taxon>Fungi</taxon>
        <taxon>Dikarya</taxon>
        <taxon>Ascomycota</taxon>
        <taxon>Pezizomycotina</taxon>
        <taxon>Pezizomycetes</taxon>
        <taxon>Pezizales</taxon>
        <taxon>Pyronemataceae</taxon>
        <taxon>Pyronema</taxon>
    </lineage>
</organism>
<dbReference type="EC" id="1.13.11.54" evidence="11"/>
<dbReference type="SUPFAM" id="SSF51182">
    <property type="entry name" value="RmlC-like cupins"/>
    <property type="match status" value="1"/>
</dbReference>
<dbReference type="HAMAP" id="MF_03154">
    <property type="entry name" value="Salvage_MtnD_euk"/>
    <property type="match status" value="1"/>
</dbReference>
<evidence type="ECO:0000256" key="2">
    <source>
        <dbReference type="ARBA" id="ARBA00022490"/>
    </source>
</evidence>
<accession>U4LMC7</accession>
<dbReference type="PANTHER" id="PTHR23418:SF0">
    <property type="entry name" value="ACIREDUCTONE DIOXYGENASE"/>
    <property type="match status" value="1"/>
</dbReference>
<dbReference type="InterPro" id="IPR027496">
    <property type="entry name" value="ARD_euk"/>
</dbReference>
<evidence type="ECO:0000256" key="1">
    <source>
        <dbReference type="ARBA" id="ARBA00000428"/>
    </source>
</evidence>
<evidence type="ECO:0000256" key="7">
    <source>
        <dbReference type="ARBA" id="ARBA00023002"/>
    </source>
</evidence>
<keyword evidence="8 11" id="KW-0408">Iron</keyword>
<feature type="binding site" evidence="11">
    <location>
        <position position="80"/>
    </location>
    <ligand>
        <name>Fe(2+)</name>
        <dbReference type="ChEBI" id="CHEBI:29033"/>
        <note>for iron-dependent acireductone dioxygenase activity</note>
    </ligand>
</feature>
<evidence type="ECO:0000256" key="8">
    <source>
        <dbReference type="ARBA" id="ARBA00023004"/>
    </source>
</evidence>
<dbReference type="GO" id="GO:0005737">
    <property type="term" value="C:cytoplasm"/>
    <property type="evidence" value="ECO:0007669"/>
    <property type="project" value="UniProtKB-SubCell"/>
</dbReference>
<evidence type="ECO:0000256" key="10">
    <source>
        <dbReference type="ARBA" id="ARBA00023242"/>
    </source>
</evidence>
<comment type="similarity">
    <text evidence="11">Belongs to the acireductone dioxygenase (ARD) family.</text>
</comment>
<comment type="function">
    <text evidence="11">Catalyzes 2 different reactions between oxygen and the acireductone 1,2-dihydroxy-3-keto-5-methylthiopentene (DHK-MTPene) depending upon the metal bound in the active site. Fe-containing acireductone dioxygenase (Fe-ARD) produces formate and 2-keto-4-methylthiobutyrate (KMTB), the alpha-ketoacid precursor of methionine in the methionine recycle pathway. Ni-containing acireductone dioxygenase (Ni-ARD) produces methylthiopropionate, carbon monoxide and formate, and does not lie on the methionine recycle pathway.</text>
</comment>
<sequence>MQIYYYTETDEDQRAAHQGADLTPEQLSVLGVIAYHFPTVDGVNELAASRDYKNRDEVNVSPAGMGAIYEEKVKMFFHEHLHEDEEIRYILDGRGYFDVRDENEKWVRCALDKGDLIILPAGIWHRFTTDENNYVKAMRLFKDEPKWTPLNRVPELEENKYRKEYVQSVQQALQV</sequence>
<keyword evidence="9 11" id="KW-0486">Methionine biosynthesis</keyword>
<feature type="binding site" evidence="11">
    <location>
        <position position="125"/>
    </location>
    <ligand>
        <name>Ni(2+)</name>
        <dbReference type="ChEBI" id="CHEBI:49786"/>
        <note>for nickel-dependent acireductone dioxygenase activity</note>
    </ligand>
</feature>
<dbReference type="GO" id="GO:0010308">
    <property type="term" value="F:acireductone dioxygenase (Ni2+-requiring) activity"/>
    <property type="evidence" value="ECO:0007669"/>
    <property type="project" value="UniProtKB-UniRule"/>
</dbReference>
<name>U4LMC7_PYROM</name>
<dbReference type="eggNOG" id="KOG2107">
    <property type="taxonomic scope" value="Eukaryota"/>
</dbReference>
<dbReference type="GO" id="GO:0005506">
    <property type="term" value="F:iron ion binding"/>
    <property type="evidence" value="ECO:0007669"/>
    <property type="project" value="UniProtKB-UniRule"/>
</dbReference>
<feature type="binding site" evidence="11">
    <location>
        <position position="86"/>
    </location>
    <ligand>
        <name>Fe(2+)</name>
        <dbReference type="ChEBI" id="CHEBI:29033"/>
        <note>for iron-dependent acireductone dioxygenase activity</note>
    </ligand>
</feature>
<dbReference type="STRING" id="1076935.U4LMC7"/>
<keyword evidence="13" id="KW-1185">Reference proteome</keyword>
<dbReference type="Gene3D" id="2.60.120.10">
    <property type="entry name" value="Jelly Rolls"/>
    <property type="match status" value="1"/>
</dbReference>
<dbReference type="GO" id="GO:0005634">
    <property type="term" value="C:nucleus"/>
    <property type="evidence" value="ECO:0007669"/>
    <property type="project" value="UniProtKB-SubCell"/>
</dbReference>
<comment type="catalytic activity">
    <reaction evidence="1 11">
        <text>1,2-dihydroxy-5-(methylsulfanyl)pent-1-en-3-one + O2 = 4-methylsulfanyl-2-oxobutanoate + formate + 2 H(+)</text>
        <dbReference type="Rhea" id="RHEA:24504"/>
        <dbReference type="ChEBI" id="CHEBI:15378"/>
        <dbReference type="ChEBI" id="CHEBI:15379"/>
        <dbReference type="ChEBI" id="CHEBI:15740"/>
        <dbReference type="ChEBI" id="CHEBI:16723"/>
        <dbReference type="ChEBI" id="CHEBI:49252"/>
        <dbReference type="EC" id="1.13.11.54"/>
    </reaction>
</comment>
<dbReference type="CDD" id="cd02232">
    <property type="entry name" value="cupin_ARD"/>
    <property type="match status" value="1"/>
</dbReference>
<dbReference type="OMA" id="WYMDESQ"/>
<dbReference type="UniPathway" id="UPA00904">
    <property type="reaction ID" value="UER00878"/>
</dbReference>
<dbReference type="GO" id="GO:0010309">
    <property type="term" value="F:acireductone dioxygenase [iron(II)-requiring] activity"/>
    <property type="evidence" value="ECO:0007669"/>
    <property type="project" value="UniProtKB-UniRule"/>
</dbReference>
<dbReference type="InterPro" id="IPR004313">
    <property type="entry name" value="ARD"/>
</dbReference>
<dbReference type="FunFam" id="2.60.120.10:FF:000079">
    <property type="entry name" value="1,2-dihydroxy-3-keto-5-methylthiopentene dioxygenase"/>
    <property type="match status" value="1"/>
</dbReference>
<evidence type="ECO:0000256" key="4">
    <source>
        <dbReference type="ARBA" id="ARBA00022605"/>
    </source>
</evidence>
<keyword evidence="5 11" id="KW-0479">Metal-binding</keyword>
<dbReference type="Pfam" id="PF03079">
    <property type="entry name" value="ARD"/>
    <property type="match status" value="1"/>
</dbReference>
<keyword evidence="4 11" id="KW-0028">Amino-acid biosynthesis</keyword>
<evidence type="ECO:0000256" key="5">
    <source>
        <dbReference type="ARBA" id="ARBA00022723"/>
    </source>
</evidence>
<dbReference type="InterPro" id="IPR011051">
    <property type="entry name" value="RmlC_Cupin_sf"/>
</dbReference>
<reference evidence="12 13" key="1">
    <citation type="journal article" date="2013" name="PLoS Genet.">
        <title>The genome and development-dependent transcriptomes of Pyronema confluens: a window into fungal evolution.</title>
        <authorList>
            <person name="Traeger S."/>
            <person name="Altegoer F."/>
            <person name="Freitag M."/>
            <person name="Gabaldon T."/>
            <person name="Kempken F."/>
            <person name="Kumar A."/>
            <person name="Marcet-Houben M."/>
            <person name="Poggeler S."/>
            <person name="Stajich J.E."/>
            <person name="Nowrousian M."/>
        </authorList>
    </citation>
    <scope>NUCLEOTIDE SEQUENCE [LARGE SCALE GENOMIC DNA]</scope>
    <source>
        <strain evidence="13">CBS 100304</strain>
        <tissue evidence="12">Vegetative mycelium</tissue>
    </source>
</reference>
<dbReference type="GO" id="GO:0019509">
    <property type="term" value="P:L-methionine salvage from methylthioadenosine"/>
    <property type="evidence" value="ECO:0007669"/>
    <property type="project" value="UniProtKB-UniRule"/>
</dbReference>
<feature type="binding site" evidence="11">
    <location>
        <position position="80"/>
    </location>
    <ligand>
        <name>Ni(2+)</name>
        <dbReference type="ChEBI" id="CHEBI:49786"/>
        <note>for nickel-dependent acireductone dioxygenase activity</note>
    </ligand>
</feature>
<evidence type="ECO:0000313" key="12">
    <source>
        <dbReference type="EMBL" id="CCX32742.1"/>
    </source>
</evidence>
<comment type="cofactor">
    <cofactor evidence="11">
        <name>Fe(2+)</name>
        <dbReference type="ChEBI" id="CHEBI:29033"/>
    </cofactor>
    <cofactor evidence="11">
        <name>Ni(2+)</name>
        <dbReference type="ChEBI" id="CHEBI:49786"/>
    </cofactor>
    <text evidence="11">Binds either 1 Fe or Ni cation per monomer. Iron-binding promotes an acireductone dioxygenase reaction producing 2-keto-4-methylthiobutyrate, while nickel-binding promotes an acireductone dioxygenase reaction producing 3-(methylsulfanyl)propanoate.</text>
</comment>
<dbReference type="GO" id="GO:0016151">
    <property type="term" value="F:nickel cation binding"/>
    <property type="evidence" value="ECO:0007669"/>
    <property type="project" value="UniProtKB-UniRule"/>
</dbReference>
<gene>
    <name evidence="11" type="primary">ADI1</name>
    <name evidence="12" type="ORF">PCON_13593</name>
</gene>
<keyword evidence="10 11" id="KW-0539">Nucleus</keyword>
<feature type="binding site" evidence="11">
    <location>
        <position position="82"/>
    </location>
    <ligand>
        <name>Ni(2+)</name>
        <dbReference type="ChEBI" id="CHEBI:49786"/>
        <note>for nickel-dependent acireductone dioxygenase activity</note>
    </ligand>
</feature>
<feature type="binding site" evidence="11">
    <location>
        <position position="86"/>
    </location>
    <ligand>
        <name>Ni(2+)</name>
        <dbReference type="ChEBI" id="CHEBI:49786"/>
        <note>for nickel-dependent acireductone dioxygenase activity</note>
    </ligand>
</feature>
<comment type="pathway">
    <text evidence="11">Amino-acid biosynthesis; L-methionine biosynthesis via salvage pathway; L-methionine from S-methyl-5-thio-alpha-D-ribose 1-phosphate: step 5/6.</text>
</comment>
<evidence type="ECO:0000256" key="6">
    <source>
        <dbReference type="ARBA" id="ARBA00022964"/>
    </source>
</evidence>
<feature type="binding site" evidence="11">
    <location>
        <position position="125"/>
    </location>
    <ligand>
        <name>Fe(2+)</name>
        <dbReference type="ChEBI" id="CHEBI:29033"/>
        <note>for iron-dependent acireductone dioxygenase activity</note>
    </ligand>
</feature>
<proteinExistence type="inferred from homology"/>
<dbReference type="AlphaFoldDB" id="U4LMC7"/>